<evidence type="ECO:0000313" key="1">
    <source>
        <dbReference type="EMBL" id="KTC87689.1"/>
    </source>
</evidence>
<dbReference type="Proteomes" id="UP000054736">
    <property type="component" value="Unassembled WGS sequence"/>
</dbReference>
<accession>A0A0W0SWL4</accession>
<dbReference type="RefSeq" id="WP_058495606.1">
    <property type="nucleotide sequence ID" value="NZ_CAAAIU010000002.1"/>
</dbReference>
<dbReference type="PATRIC" id="fig|1212489.4.peg.1379"/>
<protein>
    <submittedName>
        <fullName evidence="1">Uncharacterized protein</fullName>
    </submittedName>
</protein>
<name>A0A0W0SWL4_9GAMM</name>
<proteinExistence type="predicted"/>
<keyword evidence="2" id="KW-1185">Reference proteome</keyword>
<dbReference type="STRING" id="1212489.Ldro_1308"/>
<sequence>MFHSQPRPSKLHQMYSDLDVLRDKISSKQDYINKLSVSLAILTNNNIPAEILMGRNQRDLMVDESNINEIYNDALQRLKKVDRDSYNFHTAPMFAPSTFYDKKSQTINIFKELQTIAKKEFEELELDRINLQELIAQENSPSSFTNGF</sequence>
<evidence type="ECO:0000313" key="2">
    <source>
        <dbReference type="Proteomes" id="UP000054736"/>
    </source>
</evidence>
<organism evidence="1 2">
    <name type="scientific">Legionella drozanskii LLAP-1</name>
    <dbReference type="NCBI Taxonomy" id="1212489"/>
    <lineage>
        <taxon>Bacteria</taxon>
        <taxon>Pseudomonadati</taxon>
        <taxon>Pseudomonadota</taxon>
        <taxon>Gammaproteobacteria</taxon>
        <taxon>Legionellales</taxon>
        <taxon>Legionellaceae</taxon>
        <taxon>Legionella</taxon>
    </lineage>
</organism>
<dbReference type="EMBL" id="LNXY01000020">
    <property type="protein sequence ID" value="KTC87689.1"/>
    <property type="molecule type" value="Genomic_DNA"/>
</dbReference>
<reference evidence="1 2" key="1">
    <citation type="submission" date="2015-11" db="EMBL/GenBank/DDBJ databases">
        <title>Genomic analysis of 38 Legionella species identifies large and diverse effector repertoires.</title>
        <authorList>
            <person name="Burstein D."/>
            <person name="Amaro F."/>
            <person name="Zusman T."/>
            <person name="Lifshitz Z."/>
            <person name="Cohen O."/>
            <person name="Gilbert J.A."/>
            <person name="Pupko T."/>
            <person name="Shuman H.A."/>
            <person name="Segal G."/>
        </authorList>
    </citation>
    <scope>NUCLEOTIDE SEQUENCE [LARGE SCALE GENOMIC DNA]</scope>
    <source>
        <strain evidence="1 2">ATCC 700990</strain>
    </source>
</reference>
<gene>
    <name evidence="1" type="ORF">Ldro_1308</name>
</gene>
<dbReference type="AlphaFoldDB" id="A0A0W0SWL4"/>
<comment type="caution">
    <text evidence="1">The sequence shown here is derived from an EMBL/GenBank/DDBJ whole genome shotgun (WGS) entry which is preliminary data.</text>
</comment>